<keyword evidence="1" id="KW-1133">Transmembrane helix</keyword>
<gene>
    <name evidence="2" type="ORF">AK812_SmicGene32007</name>
</gene>
<dbReference type="Proteomes" id="UP000186817">
    <property type="component" value="Unassembled WGS sequence"/>
</dbReference>
<feature type="transmembrane region" description="Helical" evidence="1">
    <location>
        <begin position="6"/>
        <end position="26"/>
    </location>
</feature>
<sequence length="218" mass="25490">MWCCAAARHSVILVVRLCAATGIFLLSSAVVHCLAIFVVRLCAAAEIFLLFSAVAHSFDIFIVRLYATVYILFWFIAVSVRFVCPVLLLCRLLRHPALWHLHPIDNIFNLYINNSILIDIMFYSDMLHDETYYSCNLDGDVLCNRFLCDYVVHANLRYICSNIFYYHIVYINIPDDHYLYIHAIHAHVPYINMFAEHHFYINIVDYHIRFINNADDDT</sequence>
<proteinExistence type="predicted"/>
<feature type="transmembrane region" description="Helical" evidence="1">
    <location>
        <begin position="33"/>
        <end position="55"/>
    </location>
</feature>
<keyword evidence="3" id="KW-1185">Reference proteome</keyword>
<protein>
    <submittedName>
        <fullName evidence="2">Uncharacterized protein</fullName>
    </submittedName>
</protein>
<reference evidence="2 3" key="1">
    <citation type="submission" date="2016-02" db="EMBL/GenBank/DDBJ databases">
        <title>Genome analysis of coral dinoflagellate symbionts highlights evolutionary adaptations to a symbiotic lifestyle.</title>
        <authorList>
            <person name="Aranda M."/>
            <person name="Li Y."/>
            <person name="Liew Y.J."/>
            <person name="Baumgarten S."/>
            <person name="Simakov O."/>
            <person name="Wilson M."/>
            <person name="Piel J."/>
            <person name="Ashoor H."/>
            <person name="Bougouffa S."/>
            <person name="Bajic V.B."/>
            <person name="Ryu T."/>
            <person name="Ravasi T."/>
            <person name="Bayer T."/>
            <person name="Micklem G."/>
            <person name="Kim H."/>
            <person name="Bhak J."/>
            <person name="Lajeunesse T.C."/>
            <person name="Voolstra C.R."/>
        </authorList>
    </citation>
    <scope>NUCLEOTIDE SEQUENCE [LARGE SCALE GENOMIC DNA]</scope>
    <source>
        <strain evidence="2 3">CCMP2467</strain>
    </source>
</reference>
<comment type="caution">
    <text evidence="2">The sequence shown here is derived from an EMBL/GenBank/DDBJ whole genome shotgun (WGS) entry which is preliminary data.</text>
</comment>
<dbReference type="EMBL" id="LSRX01000897">
    <property type="protein sequence ID" value="OLP86856.1"/>
    <property type="molecule type" value="Genomic_DNA"/>
</dbReference>
<keyword evidence="1" id="KW-0812">Transmembrane</keyword>
<dbReference type="AlphaFoldDB" id="A0A1Q9CVA5"/>
<dbReference type="OrthoDB" id="423626at2759"/>
<name>A0A1Q9CVA5_SYMMI</name>
<organism evidence="2 3">
    <name type="scientific">Symbiodinium microadriaticum</name>
    <name type="common">Dinoflagellate</name>
    <name type="synonym">Zooxanthella microadriatica</name>
    <dbReference type="NCBI Taxonomy" id="2951"/>
    <lineage>
        <taxon>Eukaryota</taxon>
        <taxon>Sar</taxon>
        <taxon>Alveolata</taxon>
        <taxon>Dinophyceae</taxon>
        <taxon>Suessiales</taxon>
        <taxon>Symbiodiniaceae</taxon>
        <taxon>Symbiodinium</taxon>
    </lineage>
</organism>
<keyword evidence="1" id="KW-0472">Membrane</keyword>
<accession>A0A1Q9CVA5</accession>
<evidence type="ECO:0000256" key="1">
    <source>
        <dbReference type="SAM" id="Phobius"/>
    </source>
</evidence>
<evidence type="ECO:0000313" key="2">
    <source>
        <dbReference type="EMBL" id="OLP86856.1"/>
    </source>
</evidence>
<feature type="transmembrane region" description="Helical" evidence="1">
    <location>
        <begin position="67"/>
        <end position="90"/>
    </location>
</feature>
<evidence type="ECO:0000313" key="3">
    <source>
        <dbReference type="Proteomes" id="UP000186817"/>
    </source>
</evidence>